<gene>
    <name evidence="3" type="ORF">LCGC14_0892460</name>
</gene>
<dbReference type="EMBL" id="LAZR01002865">
    <property type="protein sequence ID" value="KKN24668.1"/>
    <property type="molecule type" value="Genomic_DNA"/>
</dbReference>
<dbReference type="SMART" id="SM00883">
    <property type="entry name" value="Cpn10"/>
    <property type="match status" value="1"/>
</dbReference>
<dbReference type="PRINTS" id="PR00297">
    <property type="entry name" value="CHAPERONIN10"/>
</dbReference>
<dbReference type="Gene3D" id="2.30.33.40">
    <property type="entry name" value="GroES chaperonin"/>
    <property type="match status" value="1"/>
</dbReference>
<dbReference type="InterPro" id="IPR011032">
    <property type="entry name" value="GroES-like_sf"/>
</dbReference>
<sequence length="165" mass="18418">MSPIPETVVRHGKQSRKEREAAEREEVKALREFALEKAVRIAKSKVTYRVLGDRLIINRVDEVAQAGSIIIPFDAREKPYEGLIAAVGNGPVKGAYCNVCGKEHEDESVTDESETKVGNSCFKKKDRVLISRFAGADVRSKEGYEFQVIREDDVLCLVEGYDADN</sequence>
<proteinExistence type="predicted"/>
<dbReference type="Pfam" id="PF00166">
    <property type="entry name" value="Cpn10"/>
    <property type="match status" value="1"/>
</dbReference>
<reference evidence="3" key="1">
    <citation type="journal article" date="2015" name="Nature">
        <title>Complex archaea that bridge the gap between prokaryotes and eukaryotes.</title>
        <authorList>
            <person name="Spang A."/>
            <person name="Saw J.H."/>
            <person name="Jorgensen S.L."/>
            <person name="Zaremba-Niedzwiedzka K."/>
            <person name="Martijn J."/>
            <person name="Lind A.E."/>
            <person name="van Eijk R."/>
            <person name="Schleper C."/>
            <person name="Guy L."/>
            <person name="Ettema T.J."/>
        </authorList>
    </citation>
    <scope>NUCLEOTIDE SEQUENCE</scope>
</reference>
<dbReference type="InterPro" id="IPR020818">
    <property type="entry name" value="Chaperonin_GroES"/>
</dbReference>
<dbReference type="CDD" id="cd00320">
    <property type="entry name" value="cpn10"/>
    <property type="match status" value="1"/>
</dbReference>
<comment type="caution">
    <text evidence="3">The sequence shown here is derived from an EMBL/GenBank/DDBJ whole genome shotgun (WGS) entry which is preliminary data.</text>
</comment>
<dbReference type="GO" id="GO:0044183">
    <property type="term" value="F:protein folding chaperone"/>
    <property type="evidence" value="ECO:0007669"/>
    <property type="project" value="InterPro"/>
</dbReference>
<dbReference type="AlphaFoldDB" id="A0A0F9S5S5"/>
<name>A0A0F9S5S5_9ZZZZ</name>
<evidence type="ECO:0000256" key="1">
    <source>
        <dbReference type="ARBA" id="ARBA00023186"/>
    </source>
</evidence>
<dbReference type="InterPro" id="IPR037124">
    <property type="entry name" value="Chaperonin_GroES_sf"/>
</dbReference>
<organism evidence="3">
    <name type="scientific">marine sediment metagenome</name>
    <dbReference type="NCBI Taxonomy" id="412755"/>
    <lineage>
        <taxon>unclassified sequences</taxon>
        <taxon>metagenomes</taxon>
        <taxon>ecological metagenomes</taxon>
    </lineage>
</organism>
<dbReference type="SUPFAM" id="SSF50129">
    <property type="entry name" value="GroES-like"/>
    <property type="match status" value="1"/>
</dbReference>
<evidence type="ECO:0008006" key="4">
    <source>
        <dbReference type="Google" id="ProtNLM"/>
    </source>
</evidence>
<dbReference type="GO" id="GO:0005524">
    <property type="term" value="F:ATP binding"/>
    <property type="evidence" value="ECO:0007669"/>
    <property type="project" value="InterPro"/>
</dbReference>
<feature type="region of interest" description="Disordered" evidence="2">
    <location>
        <begin position="1"/>
        <end position="23"/>
    </location>
</feature>
<evidence type="ECO:0000256" key="2">
    <source>
        <dbReference type="SAM" id="MobiDB-lite"/>
    </source>
</evidence>
<evidence type="ECO:0000313" key="3">
    <source>
        <dbReference type="EMBL" id="KKN24668.1"/>
    </source>
</evidence>
<accession>A0A0F9S5S5</accession>
<keyword evidence="1" id="KW-0143">Chaperone</keyword>
<protein>
    <recommendedName>
        <fullName evidence="4">Co-chaperonin GroES</fullName>
    </recommendedName>
</protein>